<dbReference type="WBParaSite" id="MCU_006902-RA">
    <property type="protein sequence ID" value="MCU_006902-RA"/>
    <property type="gene ID" value="MCU_006902"/>
</dbReference>
<dbReference type="InterPro" id="IPR011990">
    <property type="entry name" value="TPR-like_helical_dom_sf"/>
</dbReference>
<accession>A0A5K3FAM2</accession>
<evidence type="ECO:0000313" key="1">
    <source>
        <dbReference type="WBParaSite" id="MCU_006902-RA"/>
    </source>
</evidence>
<dbReference type="SUPFAM" id="SSF48452">
    <property type="entry name" value="TPR-like"/>
    <property type="match status" value="1"/>
</dbReference>
<proteinExistence type="predicted"/>
<dbReference type="InterPro" id="IPR038645">
    <property type="entry name" value="TTC5_OB_sf"/>
</dbReference>
<reference evidence="1" key="1">
    <citation type="submission" date="2019-11" db="UniProtKB">
        <authorList>
            <consortium name="WormBaseParasite"/>
        </authorList>
    </citation>
    <scope>IDENTIFICATION</scope>
</reference>
<protein>
    <submittedName>
        <fullName evidence="1">TPR_REGION domain-containing protein</fullName>
    </submittedName>
</protein>
<dbReference type="Gene3D" id="1.25.40.10">
    <property type="entry name" value="Tetratricopeptide repeat domain"/>
    <property type="match status" value="1"/>
</dbReference>
<dbReference type="AlphaFoldDB" id="A0A5K3FAM2"/>
<name>A0A5K3FAM2_MESCO</name>
<dbReference type="Gene3D" id="2.40.50.550">
    <property type="match status" value="1"/>
</dbReference>
<organism evidence="1">
    <name type="scientific">Mesocestoides corti</name>
    <name type="common">Flatworm</name>
    <dbReference type="NCBI Taxonomy" id="53468"/>
    <lineage>
        <taxon>Eukaryota</taxon>
        <taxon>Metazoa</taxon>
        <taxon>Spiralia</taxon>
        <taxon>Lophotrochozoa</taxon>
        <taxon>Platyhelminthes</taxon>
        <taxon>Cestoda</taxon>
        <taxon>Eucestoda</taxon>
        <taxon>Cyclophyllidea</taxon>
        <taxon>Mesocestoididae</taxon>
        <taxon>Mesocestoides</taxon>
    </lineage>
</organism>
<sequence>MDNLEVAVGELLWARDNWIIEASALSHDILTRDPVEVFRNVNHLEDEMTKLIRATVHASDEKTEQIVNKLAVVVDYVDKLDFSKLSNADKAQAYLLKGKALNVAVPIMEQKRESAAEAKTCLEKALQIDPGLSDAWCELAEHEWMLCEPERAVAPLQTTLKLNKQNADALWRLSMLLRQLPAESTAKRALFECSELLDLLAPGGSSKDSLSVSLRLAHAAVKADPTSGRAWECLGNALLTAFLSGPPDKTAGFIGRSLAAFTQASKHPSVVAQPHFHYNRAAALHYKDDFSGALVSWLRAGLLDPAWPAPRASATRCLRAFRKMDAIVHTQAEDFDKTTRKRIASLISSLAPCLAADGGQPLAKLLGPFRPRKQGSKSAAVTSTIPDLEFRLFKDLKTGNNFGKVVCGGVVTSLPSDSDLALNLLLVDAEGSFLVLRIHQISK</sequence>